<dbReference type="SMART" id="SM00829">
    <property type="entry name" value="PKS_ER"/>
    <property type="match status" value="1"/>
</dbReference>
<evidence type="ECO:0000256" key="9">
    <source>
        <dbReference type="SAM" id="MobiDB-lite"/>
    </source>
</evidence>
<dbReference type="SUPFAM" id="SSF47336">
    <property type="entry name" value="ACP-like"/>
    <property type="match status" value="1"/>
</dbReference>
<dbReference type="SUPFAM" id="SSF53335">
    <property type="entry name" value="S-adenosyl-L-methionine-dependent methyltransferases"/>
    <property type="match status" value="1"/>
</dbReference>
<dbReference type="GO" id="GO:0032259">
    <property type="term" value="P:methylation"/>
    <property type="evidence" value="ECO:0007669"/>
    <property type="project" value="UniProtKB-KW"/>
</dbReference>
<feature type="active site" description="Proton acceptor; for dehydratase activity" evidence="8">
    <location>
        <position position="997"/>
    </location>
</feature>
<dbReference type="GO" id="GO:0008168">
    <property type="term" value="F:methyltransferase activity"/>
    <property type="evidence" value="ECO:0007669"/>
    <property type="project" value="UniProtKB-KW"/>
</dbReference>
<accession>A0AAD4CNR1</accession>
<dbReference type="EMBL" id="VCAU01000031">
    <property type="protein sequence ID" value="KAF9889909.1"/>
    <property type="molecule type" value="Genomic_DNA"/>
</dbReference>
<dbReference type="InterPro" id="IPR049552">
    <property type="entry name" value="PKS_DH_N"/>
</dbReference>
<dbReference type="InterPro" id="IPR029063">
    <property type="entry name" value="SAM-dependent_MTases_sf"/>
</dbReference>
<dbReference type="InterPro" id="IPR011032">
    <property type="entry name" value="GroES-like_sf"/>
</dbReference>
<organism evidence="13 14">
    <name type="scientific">Aspergillus nanangensis</name>
    <dbReference type="NCBI Taxonomy" id="2582783"/>
    <lineage>
        <taxon>Eukaryota</taxon>
        <taxon>Fungi</taxon>
        <taxon>Dikarya</taxon>
        <taxon>Ascomycota</taxon>
        <taxon>Pezizomycotina</taxon>
        <taxon>Eurotiomycetes</taxon>
        <taxon>Eurotiomycetidae</taxon>
        <taxon>Eurotiales</taxon>
        <taxon>Aspergillaceae</taxon>
        <taxon>Aspergillus</taxon>
        <taxon>Aspergillus subgen. Circumdati</taxon>
    </lineage>
</organism>
<dbReference type="Pfam" id="PF02801">
    <property type="entry name" value="Ketoacyl-synt_C"/>
    <property type="match status" value="1"/>
</dbReference>
<dbReference type="SUPFAM" id="SSF52151">
    <property type="entry name" value="FabD/lysophospholipase-like"/>
    <property type="match status" value="1"/>
</dbReference>
<keyword evidence="14" id="KW-1185">Reference proteome</keyword>
<dbReference type="Pfam" id="PF08242">
    <property type="entry name" value="Methyltransf_12"/>
    <property type="match status" value="1"/>
</dbReference>
<dbReference type="GO" id="GO:0004312">
    <property type="term" value="F:fatty acid synthase activity"/>
    <property type="evidence" value="ECO:0007669"/>
    <property type="project" value="TreeGrafter"/>
</dbReference>
<dbReference type="InterPro" id="IPR050091">
    <property type="entry name" value="PKS_NRPS_Biosynth_Enz"/>
</dbReference>
<dbReference type="Pfam" id="PF08659">
    <property type="entry name" value="KR"/>
    <property type="match status" value="1"/>
</dbReference>
<dbReference type="GO" id="GO:0004315">
    <property type="term" value="F:3-oxoacyl-[acyl-carrier-protein] synthase activity"/>
    <property type="evidence" value="ECO:0007669"/>
    <property type="project" value="InterPro"/>
</dbReference>
<evidence type="ECO:0000259" key="11">
    <source>
        <dbReference type="PROSITE" id="PS52004"/>
    </source>
</evidence>
<evidence type="ECO:0000259" key="10">
    <source>
        <dbReference type="PROSITE" id="PS50075"/>
    </source>
</evidence>
<evidence type="ECO:0000313" key="13">
    <source>
        <dbReference type="EMBL" id="KAF9889909.1"/>
    </source>
</evidence>
<gene>
    <name evidence="13" type="ORF">FE257_006781</name>
</gene>
<dbReference type="PROSITE" id="PS52019">
    <property type="entry name" value="PKS_MFAS_DH"/>
    <property type="match status" value="1"/>
</dbReference>
<dbReference type="InterPro" id="IPR016035">
    <property type="entry name" value="Acyl_Trfase/lysoPLipase"/>
</dbReference>
<dbReference type="CDD" id="cd00833">
    <property type="entry name" value="PKS"/>
    <property type="match status" value="1"/>
</dbReference>
<keyword evidence="2" id="KW-0597">Phosphoprotein</keyword>
<dbReference type="GO" id="GO:0044550">
    <property type="term" value="P:secondary metabolite biosynthetic process"/>
    <property type="evidence" value="ECO:0007669"/>
    <property type="project" value="TreeGrafter"/>
</dbReference>
<dbReference type="SUPFAM" id="SSF50129">
    <property type="entry name" value="GroES-like"/>
    <property type="match status" value="1"/>
</dbReference>
<dbReference type="Pfam" id="PF21089">
    <property type="entry name" value="PKS_DH_N"/>
    <property type="match status" value="1"/>
</dbReference>
<dbReference type="Pfam" id="PF13602">
    <property type="entry name" value="ADH_zinc_N_2"/>
    <property type="match status" value="1"/>
</dbReference>
<keyword evidence="7" id="KW-0012">Acyltransferase</keyword>
<dbReference type="Gene3D" id="3.30.70.250">
    <property type="entry name" value="Malonyl-CoA ACP transacylase, ACP-binding"/>
    <property type="match status" value="1"/>
</dbReference>
<dbReference type="InterPro" id="IPR013154">
    <property type="entry name" value="ADH-like_N"/>
</dbReference>
<dbReference type="InterPro" id="IPR057326">
    <property type="entry name" value="KR_dom"/>
</dbReference>
<dbReference type="SMART" id="SM00825">
    <property type="entry name" value="PKS_KS"/>
    <property type="match status" value="1"/>
</dbReference>
<dbReference type="PROSITE" id="PS50075">
    <property type="entry name" value="CARRIER"/>
    <property type="match status" value="1"/>
</dbReference>
<dbReference type="SMART" id="SM00826">
    <property type="entry name" value="PKS_DH"/>
    <property type="match status" value="1"/>
</dbReference>
<evidence type="ECO:0000256" key="8">
    <source>
        <dbReference type="PROSITE-ProRule" id="PRU01363"/>
    </source>
</evidence>
<evidence type="ECO:0000256" key="6">
    <source>
        <dbReference type="ARBA" id="ARBA00023268"/>
    </source>
</evidence>
<evidence type="ECO:0008006" key="15">
    <source>
        <dbReference type="Google" id="ProtNLM"/>
    </source>
</evidence>
<dbReference type="InterPro" id="IPR001227">
    <property type="entry name" value="Ac_transferase_dom_sf"/>
</dbReference>
<dbReference type="Gene3D" id="3.40.366.10">
    <property type="entry name" value="Malonyl-Coenzyme A Acyl Carrier Protein, domain 2"/>
    <property type="match status" value="1"/>
</dbReference>
<protein>
    <recommendedName>
        <fullName evidence="15">Carrier domain-containing protein</fullName>
    </recommendedName>
</protein>
<dbReference type="SUPFAM" id="SSF55048">
    <property type="entry name" value="Probable ACP-binding domain of malonyl-CoA ACP transacylase"/>
    <property type="match status" value="1"/>
</dbReference>
<dbReference type="SMART" id="SM00822">
    <property type="entry name" value="PKS_KR"/>
    <property type="match status" value="1"/>
</dbReference>
<dbReference type="GO" id="GO:0016491">
    <property type="term" value="F:oxidoreductase activity"/>
    <property type="evidence" value="ECO:0007669"/>
    <property type="project" value="InterPro"/>
</dbReference>
<feature type="active site" description="Proton donor; for dehydratase activity" evidence="8">
    <location>
        <position position="1164"/>
    </location>
</feature>
<dbReference type="Gene3D" id="3.40.47.10">
    <property type="match status" value="1"/>
</dbReference>
<dbReference type="PROSITE" id="PS00606">
    <property type="entry name" value="KS3_1"/>
    <property type="match status" value="1"/>
</dbReference>
<sequence length="2542" mass="278036">MTVDTSSNGFDGAGSQNGYHINITIDDGANGIQTNANGSSNGIHTNGNGVNGTEPNGTTTTNGTNGKQACPHPLSEPIAIVGMAMRLPGGVTTSPEFWDMLINKRDGRIRVPSDRYNVDSFYDANGKPGTVRTQYGNFLQANLKHLDSSFFSMTRSETEKLDPQARLLLEVSREVLENAGEVGWRGKEIGCYVGVFGEDWQDIHLKDSQDSGMYRVTGYGDFLLGNRISYEYDLKGPSVTIKTGCSSSLIGLHMACQAISQKECTGAIVAGTNLIMSPTMTIAMSEQGVLSADARCKTFDAGANGYARGEAINAVYIKPLRDAIRDGNPIQGIIRATASNCDGKTPGISHPSSESHESLMRAAYRSAGLHDFDDMGFVECHGTGTSIGDPLEAQAVANVFGAKGVYIGSCKTNVGHSEGASGITGVIKGVLSLQNKTIPPNINFENGNPKIPFDKLIVPTESTPWPQDRAERVCVNSFGLGGANATVIIESASSFGTPSTLVKSMPTPRPKEQLLVFSANHTNSLSRLVENTSAYIQRNPDAAANLAYTLGARREHLPFRTFSITGESPIEGSPGVKPNAAQTLTFVFTGQGAQWVGMGRELLTEYPAALEDIRALDRCLHALPESPSWSLETELLAADPAGDEITIQKRALRLAKAEFAQPLCTAVQIVLMNLLRFWGVTPDAVVGHSSGEISAAYAANAITQEEAIVAAFYRGVATKNQLLPGGMAAVGLGRDAVTPFLVDGVVIACENSPSSVTLSGDIAPLATVVENIQEELPGTFARALKVEMAYHSHHMKTIGEEYQTYLETRVAATAPTVSFFSSVTGDCITEAGLLGPSYWRRNLESPVLFSTAVQSLLRANAGDQVFVELGPHSALQGPLRQILRACNVSNHHYVSALVRNTRGTQTFLQCLGQLFVKGFPLDFNTAAAAGQVLTDLPAYPWNHDAEYWDESRISRDWRLRKFRHHDLLGSRITDGSEFEPTWRNMLRVEEVSWIRDHQISSDVIFPAAGYIAMAGESVRQLTGTEDFTVREVTIASAMVITESAAVELLTSLRPLRLTNSLDSSWYEFSIASNNGTSWTKHCFGQVRAGAEHEPRPMKPVQTPRKVPSVKWYNAMRRVGLCYGPRFQGLRDISTGVTEMVARATVENDVQNNEAVYQLHPSTIDLCLQLFSAAASHGQSRNLKQLSVPSSIESLYICRPDSQIDVTVEVSATPRGMLRGNAAAITSSGKVAVEIKGLKLFPLEDGEDLRGPDPHAACRLHWLRDLDFLSPSDLIHPTDAGSQRKYYLPVERLALLCTIESSHQLQALRPSSEPHLLKYRSWLEMQTHRAMAGDNELVEATQSLAALTSAERVHEIETLTQQILSTPTKAAAIALRRILDAARDIFEGSRDPLDILLQDNILTQLYNMGDRWDHSAFLKTLCHAKPWLRVLEIGAGTGGTTATVLEHLSAHGERMYELYHYTDISAGFFIEAKDRFATHPAMEYSVLDITQDPGEQGFEAASYDLIIATNVLHATPRLNETLRNVHSLLRPGGHLLLDELCSTANWLNYIMGTLSGWWLAEDGREWEPYVKPERWAQEMKAAGFADPTVVYDDVAPYQANALMVTSSSPKQADPMIVTKPISLLCDDSRQLPLVDTLATNLRAAGYTVQRCTLEDTPQPNQDIVSVLDLKEPFFEDLPETKFNALIQFLQSMDSESGILWCTRASQVDCKDPRWAQSLGFVRAVRNELAVDMATLELDNCRDETGESITKVVQKFQRRTKDEDYDPEFEWALHNGDILIPRFHWFSVNDDLSSAVSGTKIPKRLEIGKRGFLGTLGWVQQPIRELVDDQVEVEVRAVGMNFKDVLIAQGIVEGHPSEGNGLGCECAGIIRCIGPDVTNVEVGDRVMVFAGGSYSTSLLTRAPLCAKIPPELSFEEAATMPCVYSTVIHSVVHLGRLREGQSVLIQSACGGIGIAAIQTCQMIGATVYATVGTEEKAQYLVQTYGIPRERIFNSRNSTFLPQLLDATDGRGVDLVLNSLSGELLHASWKCVAPYGSMVEIGKRDFIGRGKLSMDLFESNRSFFGVDFAQICVERPDLTQRILEECVEYYSRGAIGPITPVTFFAADKIQEAFRFMQKGSHIGKIVITLPRDPDTLHTVVRRSELTLRPDASYLLVGGLGGLGRAVSTWMVEHGAKHLVYLSRSAGQTVEDQEFLAELHVQGCSSQAIAGNVTTLGDVQHAVQTAKMPVAGVLQMSMVLRDGPLDQMTIDDWNTAVHPKVTGTWNLHKATKTLPLDFMVMFSSFSGIIGQRGQANYASANTFLDAFVQYRQANGLAASALDIGPIEDIGYVSTNKMVLDQFKASSLHVLQETDLLDSLQVAMQCSRSRPSSSSTDYVSASQFGIGLRMTVPCRARTNRCVWRRDRRTAIYRNIEQIDSAAETGTSDPGLRQFLADAEANPAMLREVSSVEFLAHELGKTLHEFLLLPVEAVDIARSIASMGVDSLVAIELRNWCRHRLGLEMTVLEILDLPTLDAFGQAAAQRLYSKFGGGEEYVRESFLTMKAP</sequence>
<dbReference type="InterPro" id="IPR014031">
    <property type="entry name" value="Ketoacyl_synth_C"/>
</dbReference>
<feature type="region of interest" description="C-terminal hotdog fold" evidence="8">
    <location>
        <begin position="1103"/>
        <end position="1248"/>
    </location>
</feature>
<dbReference type="Pfam" id="PF00550">
    <property type="entry name" value="PP-binding"/>
    <property type="match status" value="1"/>
</dbReference>
<dbReference type="InterPro" id="IPR020843">
    <property type="entry name" value="ER"/>
</dbReference>
<dbReference type="Pfam" id="PF00109">
    <property type="entry name" value="ketoacyl-synt"/>
    <property type="match status" value="1"/>
</dbReference>
<dbReference type="Pfam" id="PF16197">
    <property type="entry name" value="KAsynt_C_assoc"/>
    <property type="match status" value="1"/>
</dbReference>
<dbReference type="Gene3D" id="3.40.50.720">
    <property type="entry name" value="NAD(P)-binding Rossmann-like Domain"/>
    <property type="match status" value="2"/>
</dbReference>
<name>A0AAD4CNR1_ASPNN</name>
<reference evidence="13" key="1">
    <citation type="journal article" date="2019" name="Beilstein J. Org. Chem.">
        <title>Nanangenines: drimane sesquiterpenoids as the dominant metabolite cohort of a novel Australian fungus, Aspergillus nanangensis.</title>
        <authorList>
            <person name="Lacey H.J."/>
            <person name="Gilchrist C.L.M."/>
            <person name="Crombie A."/>
            <person name="Kalaitzis J.A."/>
            <person name="Vuong D."/>
            <person name="Rutledge P.J."/>
            <person name="Turner P."/>
            <person name="Pitt J.I."/>
            <person name="Lacey E."/>
            <person name="Chooi Y.H."/>
            <person name="Piggott A.M."/>
        </authorList>
    </citation>
    <scope>NUCLEOTIDE SEQUENCE</scope>
    <source>
        <strain evidence="13">MST-FP2251</strain>
    </source>
</reference>
<dbReference type="Gene3D" id="3.10.129.110">
    <property type="entry name" value="Polyketide synthase dehydratase"/>
    <property type="match status" value="1"/>
</dbReference>
<evidence type="ECO:0000259" key="12">
    <source>
        <dbReference type="PROSITE" id="PS52019"/>
    </source>
</evidence>
<evidence type="ECO:0000256" key="1">
    <source>
        <dbReference type="ARBA" id="ARBA00022450"/>
    </source>
</evidence>
<dbReference type="InterPro" id="IPR009081">
    <property type="entry name" value="PP-bd_ACP"/>
</dbReference>
<evidence type="ECO:0000256" key="4">
    <source>
        <dbReference type="ARBA" id="ARBA00022679"/>
    </source>
</evidence>
<dbReference type="Pfam" id="PF14765">
    <property type="entry name" value="PS-DH"/>
    <property type="match status" value="1"/>
</dbReference>
<keyword evidence="4" id="KW-0808">Transferase</keyword>
<dbReference type="Gene3D" id="1.10.1200.10">
    <property type="entry name" value="ACP-like"/>
    <property type="match status" value="1"/>
</dbReference>
<dbReference type="PROSITE" id="PS52004">
    <property type="entry name" value="KS3_2"/>
    <property type="match status" value="1"/>
</dbReference>
<dbReference type="InterPro" id="IPR020841">
    <property type="entry name" value="PKS_Beta-ketoAc_synthase_dom"/>
</dbReference>
<dbReference type="SMART" id="SM00823">
    <property type="entry name" value="PKS_PP"/>
    <property type="match status" value="1"/>
</dbReference>
<dbReference type="InterPro" id="IPR014043">
    <property type="entry name" value="Acyl_transferase_dom"/>
</dbReference>
<dbReference type="SUPFAM" id="SSF53901">
    <property type="entry name" value="Thiolase-like"/>
    <property type="match status" value="1"/>
</dbReference>
<dbReference type="GO" id="GO:0006633">
    <property type="term" value="P:fatty acid biosynthetic process"/>
    <property type="evidence" value="ECO:0007669"/>
    <property type="project" value="InterPro"/>
</dbReference>
<feature type="compositionally biased region" description="Polar residues" evidence="9">
    <location>
        <begin position="32"/>
        <end position="44"/>
    </location>
</feature>
<dbReference type="InterPro" id="IPR036291">
    <property type="entry name" value="NAD(P)-bd_dom_sf"/>
</dbReference>
<feature type="region of interest" description="N-terminal hotdog fold" evidence="8">
    <location>
        <begin position="965"/>
        <end position="1093"/>
    </location>
</feature>
<dbReference type="InterPro" id="IPR049551">
    <property type="entry name" value="PKS_DH_C"/>
</dbReference>
<dbReference type="InterPro" id="IPR014030">
    <property type="entry name" value="Ketoacyl_synth_N"/>
</dbReference>
<dbReference type="Proteomes" id="UP001194746">
    <property type="component" value="Unassembled WGS sequence"/>
</dbReference>
<dbReference type="InterPro" id="IPR049900">
    <property type="entry name" value="PKS_mFAS_DH"/>
</dbReference>
<comment type="caution">
    <text evidence="13">The sequence shown here is derived from an EMBL/GenBank/DDBJ whole genome shotgun (WGS) entry which is preliminary data.</text>
</comment>
<dbReference type="PANTHER" id="PTHR43775">
    <property type="entry name" value="FATTY ACID SYNTHASE"/>
    <property type="match status" value="1"/>
</dbReference>
<evidence type="ECO:0000313" key="14">
    <source>
        <dbReference type="Proteomes" id="UP001194746"/>
    </source>
</evidence>
<feature type="region of interest" description="Disordered" evidence="9">
    <location>
        <begin position="32"/>
        <end position="71"/>
    </location>
</feature>
<dbReference type="InterPro" id="IPR042104">
    <property type="entry name" value="PKS_dehydratase_sf"/>
</dbReference>
<evidence type="ECO:0000256" key="7">
    <source>
        <dbReference type="ARBA" id="ARBA00023315"/>
    </source>
</evidence>
<dbReference type="InterPro" id="IPR016039">
    <property type="entry name" value="Thiolase-like"/>
</dbReference>
<keyword evidence="5" id="KW-0521">NADP</keyword>
<dbReference type="Pfam" id="PF00698">
    <property type="entry name" value="Acyl_transf_1"/>
    <property type="match status" value="1"/>
</dbReference>
<dbReference type="InterPro" id="IPR018201">
    <property type="entry name" value="Ketoacyl_synth_AS"/>
</dbReference>
<dbReference type="Pfam" id="PF08240">
    <property type="entry name" value="ADH_N"/>
    <property type="match status" value="1"/>
</dbReference>
<dbReference type="CDD" id="cd05195">
    <property type="entry name" value="enoyl_red"/>
    <property type="match status" value="1"/>
</dbReference>
<feature type="compositionally biased region" description="Low complexity" evidence="9">
    <location>
        <begin position="45"/>
        <end position="66"/>
    </location>
</feature>
<evidence type="ECO:0000256" key="3">
    <source>
        <dbReference type="ARBA" id="ARBA00022603"/>
    </source>
</evidence>
<feature type="domain" description="PKS/mFAS DH" evidence="12">
    <location>
        <begin position="965"/>
        <end position="1248"/>
    </location>
</feature>
<feature type="domain" description="Carrier" evidence="10">
    <location>
        <begin position="2444"/>
        <end position="2521"/>
    </location>
</feature>
<feature type="domain" description="Ketosynthase family 3 (KS3)" evidence="11">
    <location>
        <begin position="75"/>
        <end position="491"/>
    </location>
</feature>
<dbReference type="InterPro" id="IPR020806">
    <property type="entry name" value="PKS_PP-bd"/>
</dbReference>
<dbReference type="InterPro" id="IPR036736">
    <property type="entry name" value="ACP-like_sf"/>
</dbReference>
<dbReference type="InterPro" id="IPR020807">
    <property type="entry name" value="PKS_DH"/>
</dbReference>
<dbReference type="SUPFAM" id="SSF51735">
    <property type="entry name" value="NAD(P)-binding Rossmann-fold domains"/>
    <property type="match status" value="2"/>
</dbReference>
<dbReference type="InterPro" id="IPR013217">
    <property type="entry name" value="Methyltransf_12"/>
</dbReference>
<keyword evidence="6" id="KW-0511">Multifunctional enzyme</keyword>
<evidence type="ECO:0000256" key="2">
    <source>
        <dbReference type="ARBA" id="ARBA00022553"/>
    </source>
</evidence>
<dbReference type="InterPro" id="IPR016036">
    <property type="entry name" value="Malonyl_transacylase_ACP-bd"/>
</dbReference>
<proteinExistence type="predicted"/>
<keyword evidence="1" id="KW-0596">Phosphopantetheine</keyword>
<dbReference type="Gene3D" id="3.40.50.150">
    <property type="entry name" value="Vaccinia Virus protein VP39"/>
    <property type="match status" value="1"/>
</dbReference>
<dbReference type="InterPro" id="IPR032821">
    <property type="entry name" value="PKS_assoc"/>
</dbReference>
<dbReference type="Gene3D" id="3.90.180.10">
    <property type="entry name" value="Medium-chain alcohol dehydrogenases, catalytic domain"/>
    <property type="match status" value="1"/>
</dbReference>
<evidence type="ECO:0000256" key="5">
    <source>
        <dbReference type="ARBA" id="ARBA00022857"/>
    </source>
</evidence>
<reference evidence="13" key="2">
    <citation type="submission" date="2020-02" db="EMBL/GenBank/DDBJ databases">
        <authorList>
            <person name="Gilchrist C.L.M."/>
            <person name="Chooi Y.-H."/>
        </authorList>
    </citation>
    <scope>NUCLEOTIDE SEQUENCE</scope>
    <source>
        <strain evidence="13">MST-FP2251</strain>
    </source>
</reference>
<dbReference type="GO" id="GO:0031177">
    <property type="term" value="F:phosphopantetheine binding"/>
    <property type="evidence" value="ECO:0007669"/>
    <property type="project" value="InterPro"/>
</dbReference>
<dbReference type="InterPro" id="IPR013968">
    <property type="entry name" value="PKS_KR"/>
</dbReference>
<dbReference type="SMART" id="SM00827">
    <property type="entry name" value="PKS_AT"/>
    <property type="match status" value="1"/>
</dbReference>
<dbReference type="PANTHER" id="PTHR43775:SF49">
    <property type="entry name" value="SYNTHASE, PUTATIVE (JCVI)-RELATED"/>
    <property type="match status" value="1"/>
</dbReference>
<keyword evidence="3" id="KW-0489">Methyltransferase</keyword>